<dbReference type="InterPro" id="IPR035104">
    <property type="entry name" value="Ribosomal_protein_S1-like"/>
</dbReference>
<keyword evidence="2 5" id="KW-0689">Ribosomal protein</keyword>
<evidence type="ECO:0000259" key="4">
    <source>
        <dbReference type="PROSITE" id="PS50126"/>
    </source>
</evidence>
<dbReference type="Pfam" id="PF00575">
    <property type="entry name" value="S1"/>
    <property type="match status" value="2"/>
</dbReference>
<dbReference type="EMBL" id="PFNM01000029">
    <property type="protein sequence ID" value="PIZ44924.1"/>
    <property type="molecule type" value="Genomic_DNA"/>
</dbReference>
<keyword evidence="3" id="KW-0687">Ribonucleoprotein</keyword>
<dbReference type="InterPro" id="IPR003029">
    <property type="entry name" value="S1_domain"/>
</dbReference>
<protein>
    <submittedName>
        <fullName evidence="5">30S ribosomal protein S1</fullName>
    </submittedName>
</protein>
<gene>
    <name evidence="5" type="ORF">COY31_01485</name>
</gene>
<evidence type="ECO:0000256" key="1">
    <source>
        <dbReference type="ARBA" id="ARBA00006767"/>
    </source>
</evidence>
<comment type="similarity">
    <text evidence="1">Belongs to the bacterial ribosomal protein bS1 family.</text>
</comment>
<organism evidence="5 6">
    <name type="scientific">Candidatus Wolfebacteria bacterium CG_4_10_14_0_2_um_filter_39_18</name>
    <dbReference type="NCBI Taxonomy" id="1975061"/>
    <lineage>
        <taxon>Bacteria</taxon>
        <taxon>Candidatus Wolfeibacteriota</taxon>
    </lineage>
</organism>
<feature type="domain" description="S1 motif" evidence="4">
    <location>
        <begin position="30"/>
        <end position="97"/>
    </location>
</feature>
<evidence type="ECO:0000256" key="2">
    <source>
        <dbReference type="ARBA" id="ARBA00022980"/>
    </source>
</evidence>
<dbReference type="PRINTS" id="PR00681">
    <property type="entry name" value="RIBOSOMALS1"/>
</dbReference>
<dbReference type="PANTHER" id="PTHR10724:SF7">
    <property type="entry name" value="SMALL RIBOSOMAL SUBUNIT PROTEIN BS1C"/>
    <property type="match status" value="1"/>
</dbReference>
<dbReference type="InterPro" id="IPR050437">
    <property type="entry name" value="Ribos_protein_bS1-like"/>
</dbReference>
<dbReference type="SMART" id="SM00316">
    <property type="entry name" value="S1"/>
    <property type="match status" value="4"/>
</dbReference>
<evidence type="ECO:0000313" key="6">
    <source>
        <dbReference type="Proteomes" id="UP000230553"/>
    </source>
</evidence>
<accession>A0A2M7TG19</accession>
<dbReference type="Proteomes" id="UP000230553">
    <property type="component" value="Unassembled WGS sequence"/>
</dbReference>
<comment type="caution">
    <text evidence="5">The sequence shown here is derived from an EMBL/GenBank/DDBJ whole genome shotgun (WGS) entry which is preliminary data.</text>
</comment>
<dbReference type="GO" id="GO:0003735">
    <property type="term" value="F:structural constituent of ribosome"/>
    <property type="evidence" value="ECO:0007669"/>
    <property type="project" value="TreeGrafter"/>
</dbReference>
<dbReference type="SUPFAM" id="SSF50249">
    <property type="entry name" value="Nucleic acid-binding proteins"/>
    <property type="match status" value="4"/>
</dbReference>
<feature type="domain" description="S1 motif" evidence="4">
    <location>
        <begin position="115"/>
        <end position="193"/>
    </location>
</feature>
<feature type="domain" description="S1 motif" evidence="4">
    <location>
        <begin position="296"/>
        <end position="363"/>
    </location>
</feature>
<dbReference type="PROSITE" id="PS50126">
    <property type="entry name" value="S1"/>
    <property type="match status" value="4"/>
</dbReference>
<evidence type="ECO:0000256" key="3">
    <source>
        <dbReference type="ARBA" id="ARBA00023274"/>
    </source>
</evidence>
<sequence length="363" mass="40597">MILNATKKNNSYIAHVLKNDPDSIPFLKDGEIVEAKLLQRNPRLAYFDLGKFGTGAVYGVEFSNAKSILKELKIGEAISAKVLNAEDEDGHVELSLASAHHQKNWQKLKEVKDSNEPIIVKIIGANSGGLIANVNEIKAFLPVSQLAGEHYPRVDDADKSKILQELRKLVGEEIKVKILDINPRSEKLIISEKGTFENDLKELLTKYNAGDVVDCIVSGIADFGVFVKFIDNPAIEGLVHIAEIEYKVIDSPKEIVKIDEQIKAKITEIKDGRVFLSIKTLKADPWENINDKIKEGEKVEGLVYKFNPFGAYINLENNLQGMIHITNFGGAEEMKKVLELGKKYKFLIDSIKTEERRISLKMA</sequence>
<dbReference type="Gene3D" id="2.40.50.140">
    <property type="entry name" value="Nucleic acid-binding proteins"/>
    <property type="match status" value="4"/>
</dbReference>
<dbReference type="AlphaFoldDB" id="A0A2M7TG19"/>
<dbReference type="GO" id="GO:0006412">
    <property type="term" value="P:translation"/>
    <property type="evidence" value="ECO:0007669"/>
    <property type="project" value="TreeGrafter"/>
</dbReference>
<dbReference type="GO" id="GO:0003729">
    <property type="term" value="F:mRNA binding"/>
    <property type="evidence" value="ECO:0007669"/>
    <property type="project" value="TreeGrafter"/>
</dbReference>
<evidence type="ECO:0000313" key="5">
    <source>
        <dbReference type="EMBL" id="PIZ44924.1"/>
    </source>
</evidence>
<dbReference type="InterPro" id="IPR012340">
    <property type="entry name" value="NA-bd_OB-fold"/>
</dbReference>
<feature type="domain" description="S1 motif" evidence="4">
    <location>
        <begin position="210"/>
        <end position="279"/>
    </location>
</feature>
<reference evidence="6" key="1">
    <citation type="submission" date="2017-09" db="EMBL/GenBank/DDBJ databases">
        <title>Depth-based differentiation of microbial function through sediment-hosted aquifers and enrichment of novel symbionts in the deep terrestrial subsurface.</title>
        <authorList>
            <person name="Probst A.J."/>
            <person name="Ladd B."/>
            <person name="Jarett J.K."/>
            <person name="Geller-Mcgrath D.E."/>
            <person name="Sieber C.M.K."/>
            <person name="Emerson J.B."/>
            <person name="Anantharaman K."/>
            <person name="Thomas B.C."/>
            <person name="Malmstrom R."/>
            <person name="Stieglmeier M."/>
            <person name="Klingl A."/>
            <person name="Woyke T."/>
            <person name="Ryan C.M."/>
            <person name="Banfield J.F."/>
        </authorList>
    </citation>
    <scope>NUCLEOTIDE SEQUENCE [LARGE SCALE GENOMIC DNA]</scope>
</reference>
<proteinExistence type="inferred from homology"/>
<name>A0A2M7TG19_9BACT</name>
<dbReference type="GO" id="GO:1990904">
    <property type="term" value="C:ribonucleoprotein complex"/>
    <property type="evidence" value="ECO:0007669"/>
    <property type="project" value="UniProtKB-KW"/>
</dbReference>
<dbReference type="GO" id="GO:0005840">
    <property type="term" value="C:ribosome"/>
    <property type="evidence" value="ECO:0007669"/>
    <property type="project" value="UniProtKB-KW"/>
</dbReference>
<dbReference type="CDD" id="cd04465">
    <property type="entry name" value="S1_RPS1_repeat_ec2_hs2"/>
    <property type="match status" value="1"/>
</dbReference>
<dbReference type="PANTHER" id="PTHR10724">
    <property type="entry name" value="30S RIBOSOMAL PROTEIN S1"/>
    <property type="match status" value="1"/>
</dbReference>